<keyword evidence="3" id="KW-1185">Reference proteome</keyword>
<dbReference type="NCBIfam" id="NF033563">
    <property type="entry name" value="transpos_IS30"/>
    <property type="match status" value="1"/>
</dbReference>
<feature type="domain" description="Integrase catalytic" evidence="1">
    <location>
        <begin position="70"/>
        <end position="199"/>
    </location>
</feature>
<dbReference type="SUPFAM" id="SSF53098">
    <property type="entry name" value="Ribonuclease H-like"/>
    <property type="match status" value="1"/>
</dbReference>
<reference evidence="3" key="1">
    <citation type="journal article" date="2024" name="Toxins">
        <title>Genome Sequence Analysis of Native Xenorhabdus Strains Isolated from Entomopathogenic Nematodes in Argentina.</title>
        <authorList>
            <person name="Palma L."/>
            <person name="Frizzo L."/>
            <person name="Kaiser S."/>
            <person name="Berry C."/>
            <person name="Caballero P."/>
            <person name="Bode H.B."/>
            <person name="Del Valle E.E."/>
        </authorList>
    </citation>
    <scope>NUCLEOTIDE SEQUENCE [LARGE SCALE GENOMIC DNA]</scope>
    <source>
        <strain evidence="3">Reich</strain>
    </source>
</reference>
<dbReference type="Proteomes" id="UP001271640">
    <property type="component" value="Unassembled WGS sequence"/>
</dbReference>
<dbReference type="Gene3D" id="3.30.420.10">
    <property type="entry name" value="Ribonuclease H-like superfamily/Ribonuclease H"/>
    <property type="match status" value="1"/>
</dbReference>
<dbReference type="PANTHER" id="PTHR10948:SF23">
    <property type="entry name" value="TRANSPOSASE INSI FOR INSERTION SEQUENCE ELEMENT IS30A-RELATED"/>
    <property type="match status" value="1"/>
</dbReference>
<evidence type="ECO:0000313" key="3">
    <source>
        <dbReference type="Proteomes" id="UP001271640"/>
    </source>
</evidence>
<proteinExistence type="predicted"/>
<evidence type="ECO:0000259" key="1">
    <source>
        <dbReference type="PROSITE" id="PS50994"/>
    </source>
</evidence>
<dbReference type="InterPro" id="IPR012337">
    <property type="entry name" value="RNaseH-like_sf"/>
</dbReference>
<dbReference type="InterPro" id="IPR036397">
    <property type="entry name" value="RNaseH_sf"/>
</dbReference>
<dbReference type="InterPro" id="IPR051917">
    <property type="entry name" value="Transposase-Integrase"/>
</dbReference>
<protein>
    <submittedName>
        <fullName evidence="2">IS30 family transposase</fullName>
    </submittedName>
</protein>
<dbReference type="InterPro" id="IPR001584">
    <property type="entry name" value="Integrase_cat-core"/>
</dbReference>
<dbReference type="PANTHER" id="PTHR10948">
    <property type="entry name" value="TRANSPOSASE"/>
    <property type="match status" value="1"/>
</dbReference>
<dbReference type="EMBL" id="VCDP01000007">
    <property type="protein sequence ID" value="MDX7998153.1"/>
    <property type="molecule type" value="Genomic_DNA"/>
</dbReference>
<organism evidence="2 3">
    <name type="scientific">Xenorhabdus littoralis</name>
    <dbReference type="NCBI Taxonomy" id="2582835"/>
    <lineage>
        <taxon>Bacteria</taxon>
        <taxon>Pseudomonadati</taxon>
        <taxon>Pseudomonadota</taxon>
        <taxon>Gammaproteobacteria</taxon>
        <taxon>Enterobacterales</taxon>
        <taxon>Morganellaceae</taxon>
        <taxon>Xenorhabdus</taxon>
    </lineage>
</organism>
<comment type="caution">
    <text evidence="2">The sequence shown here is derived from an EMBL/GenBank/DDBJ whole genome shotgun (WGS) entry which is preliminary data.</text>
</comment>
<name>A0ABU4SHQ0_9GAMM</name>
<gene>
    <name evidence="2" type="ORF">FE394_02805</name>
</gene>
<accession>A0ABU4SHQ0</accession>
<evidence type="ECO:0000313" key="2">
    <source>
        <dbReference type="EMBL" id="MDX7998153.1"/>
    </source>
</evidence>
<dbReference type="InterPro" id="IPR053392">
    <property type="entry name" value="Transposase_IS30-like"/>
</dbReference>
<sequence>MGLRAHWNSEQISQVGKTYGLFVSHAWIYQYPYENKRQGGKLWTCLRQAKRRYRKGNSQNRSPIPDAVSIEHRPARVEERSRLGDWEADLVLGKQGTGAIVTLAERCSRMYLIKKVPSKEAEVVSDAIIALLDDYKNQCFTITFDNGGEFREHKKIAKALEADMYFAHPYRSCERGLMDFLRGLVISYILVRFKIYLVI</sequence>
<dbReference type="PROSITE" id="PS50994">
    <property type="entry name" value="INTEGRASE"/>
    <property type="match status" value="1"/>
</dbReference>